<dbReference type="InterPro" id="IPR050993">
    <property type="entry name" value="Isochorismatase_domain"/>
</dbReference>
<evidence type="ECO:0000313" key="6">
    <source>
        <dbReference type="EMBL" id="JAQ10788.1"/>
    </source>
</evidence>
<organism evidence="4">
    <name type="scientific">Lygus hesperus</name>
    <name type="common">Western plant bug</name>
    <dbReference type="NCBI Taxonomy" id="30085"/>
    <lineage>
        <taxon>Eukaryota</taxon>
        <taxon>Metazoa</taxon>
        <taxon>Ecdysozoa</taxon>
        <taxon>Arthropoda</taxon>
        <taxon>Hexapoda</taxon>
        <taxon>Insecta</taxon>
        <taxon>Pterygota</taxon>
        <taxon>Neoptera</taxon>
        <taxon>Paraneoptera</taxon>
        <taxon>Hemiptera</taxon>
        <taxon>Heteroptera</taxon>
        <taxon>Panheteroptera</taxon>
        <taxon>Cimicomorpha</taxon>
        <taxon>Miridae</taxon>
        <taxon>Mirini</taxon>
        <taxon>Lygus</taxon>
    </lineage>
</organism>
<dbReference type="InterPro" id="IPR036380">
    <property type="entry name" value="Isochorismatase-like_sf"/>
</dbReference>
<dbReference type="FunFam" id="3.40.50.850:FF:000001">
    <property type="entry name" value="Isochorismatase domain-containing protein 1"/>
    <property type="match status" value="1"/>
</dbReference>
<protein>
    <recommendedName>
        <fullName evidence="2">Isochorismatase domain-containing protein 1</fullName>
    </recommendedName>
</protein>
<name>A0A0A9XT53_LYGHE</name>
<dbReference type="Pfam" id="PF00857">
    <property type="entry name" value="Isochorismatase"/>
    <property type="match status" value="1"/>
</dbReference>
<gene>
    <name evidence="4" type="primary">isoc1_0</name>
    <name evidence="6" type="synonym">isoc1_1</name>
    <name evidence="4" type="ORF">CM83_81874</name>
    <name evidence="6" type="ORF">g.78856</name>
</gene>
<evidence type="ECO:0000256" key="2">
    <source>
        <dbReference type="ARBA" id="ARBA00040688"/>
    </source>
</evidence>
<reference evidence="4" key="2">
    <citation type="submission" date="2014-07" db="EMBL/GenBank/DDBJ databases">
        <authorList>
            <person name="Hull J."/>
        </authorList>
    </citation>
    <scope>NUCLEOTIDE SEQUENCE</scope>
</reference>
<feature type="domain" description="Isochorismatase-like" evidence="3">
    <location>
        <begin position="16"/>
        <end position="166"/>
    </location>
</feature>
<evidence type="ECO:0000313" key="5">
    <source>
        <dbReference type="EMBL" id="JAG50597.1"/>
    </source>
</evidence>
<reference evidence="5" key="3">
    <citation type="submission" date="2014-09" db="EMBL/GenBank/DDBJ databases">
        <authorList>
            <person name="Magalhaes I.L.F."/>
            <person name="Oliveira U."/>
            <person name="Santos F.R."/>
            <person name="Vidigal T.H.D.A."/>
            <person name="Brescovit A.D."/>
            <person name="Santos A.J."/>
        </authorList>
    </citation>
    <scope>NUCLEOTIDE SEQUENCE</scope>
</reference>
<accession>A0A0A9XT53</accession>
<dbReference type="PANTHER" id="PTHR14119">
    <property type="entry name" value="HYDROLASE"/>
    <property type="match status" value="1"/>
</dbReference>
<dbReference type="Gene3D" id="3.40.50.850">
    <property type="entry name" value="Isochorismatase-like"/>
    <property type="match status" value="1"/>
</dbReference>
<sequence length="207" mass="22714">MSSTIVKFGLLPVKRTVFFLCDIQEKFRNVSQHFDSVVQSANKLLRASKILDIPLVVTEQYPTGLGPTVSELEINHAIGVFPKTKFSMMTPEVTVQLDSLCEGNVLCVVLFGLETHVCIEQTAAELCALGLKVHVVADASTSRSQEDRLLAFQRLQQIGCFITTSESVLFKLLGDKENPKFKEIAALVKTPTQPSGLVTKLSDGVFV</sequence>
<dbReference type="EMBL" id="GDHC01007841">
    <property type="protein sequence ID" value="JAQ10788.1"/>
    <property type="molecule type" value="Transcribed_RNA"/>
</dbReference>
<evidence type="ECO:0000259" key="3">
    <source>
        <dbReference type="Pfam" id="PF00857"/>
    </source>
</evidence>
<proteinExistence type="inferred from homology"/>
<evidence type="ECO:0000256" key="1">
    <source>
        <dbReference type="ARBA" id="ARBA00006336"/>
    </source>
</evidence>
<dbReference type="PANTHER" id="PTHR14119:SF17">
    <property type="entry name" value="ISOCHORISMATASE DOMAIN-CONTAINING PROTEIN 1"/>
    <property type="match status" value="1"/>
</dbReference>
<dbReference type="EMBL" id="GBHO01020510">
    <property type="protein sequence ID" value="JAG23094.1"/>
    <property type="molecule type" value="Transcribed_RNA"/>
</dbReference>
<evidence type="ECO:0000313" key="4">
    <source>
        <dbReference type="EMBL" id="JAG23094.1"/>
    </source>
</evidence>
<dbReference type="SUPFAM" id="SSF52499">
    <property type="entry name" value="Isochorismatase-like hydrolases"/>
    <property type="match status" value="1"/>
</dbReference>
<dbReference type="EMBL" id="GBRD01015229">
    <property type="protein sequence ID" value="JAG50597.1"/>
    <property type="molecule type" value="Transcribed_RNA"/>
</dbReference>
<reference evidence="6" key="4">
    <citation type="journal article" date="2016" name="Gigascience">
        <title>De novo construction of an expanded transcriptome assembly for the western tarnished plant bug, Lygus hesperus.</title>
        <authorList>
            <person name="Tassone E.E."/>
            <person name="Geib S.M."/>
            <person name="Hall B."/>
            <person name="Fabrick J.A."/>
            <person name="Brent C.S."/>
            <person name="Hull J.J."/>
        </authorList>
    </citation>
    <scope>NUCLEOTIDE SEQUENCE</scope>
</reference>
<reference evidence="4" key="1">
    <citation type="journal article" date="2014" name="PLoS ONE">
        <title>Transcriptome-Based Identification of ABC Transporters in the Western Tarnished Plant Bug Lygus hesperus.</title>
        <authorList>
            <person name="Hull J.J."/>
            <person name="Chaney K."/>
            <person name="Geib S.M."/>
            <person name="Fabrick J.A."/>
            <person name="Brent C.S."/>
            <person name="Walsh D."/>
            <person name="Lavine L.C."/>
        </authorList>
    </citation>
    <scope>NUCLEOTIDE SEQUENCE</scope>
</reference>
<dbReference type="AlphaFoldDB" id="A0A0A9XT53"/>
<dbReference type="InterPro" id="IPR000868">
    <property type="entry name" value="Isochorismatase-like_dom"/>
</dbReference>
<comment type="similarity">
    <text evidence="1">Belongs to the isochorismatase family.</text>
</comment>
<dbReference type="CDD" id="cd01012">
    <property type="entry name" value="YcaC_related"/>
    <property type="match status" value="1"/>
</dbReference>